<keyword evidence="3" id="KW-1185">Reference proteome</keyword>
<proteinExistence type="predicted"/>
<gene>
    <name evidence="2" type="ORF">DM860_006922</name>
</gene>
<organism evidence="2 3">
    <name type="scientific">Cuscuta australis</name>
    <dbReference type="NCBI Taxonomy" id="267555"/>
    <lineage>
        <taxon>Eukaryota</taxon>
        <taxon>Viridiplantae</taxon>
        <taxon>Streptophyta</taxon>
        <taxon>Embryophyta</taxon>
        <taxon>Tracheophyta</taxon>
        <taxon>Spermatophyta</taxon>
        <taxon>Magnoliopsida</taxon>
        <taxon>eudicotyledons</taxon>
        <taxon>Gunneridae</taxon>
        <taxon>Pentapetalae</taxon>
        <taxon>asterids</taxon>
        <taxon>lamiids</taxon>
        <taxon>Solanales</taxon>
        <taxon>Convolvulaceae</taxon>
        <taxon>Cuscuteae</taxon>
        <taxon>Cuscuta</taxon>
        <taxon>Cuscuta subgen. Grammica</taxon>
        <taxon>Cuscuta sect. Cleistogrammica</taxon>
    </lineage>
</organism>
<evidence type="ECO:0000313" key="2">
    <source>
        <dbReference type="EMBL" id="RAL53250.1"/>
    </source>
</evidence>
<dbReference type="EMBL" id="NQVE01000027">
    <property type="protein sequence ID" value="RAL53250.1"/>
    <property type="molecule type" value="Genomic_DNA"/>
</dbReference>
<accession>A0A328E6R4</accession>
<name>A0A328E6R4_9ASTE</name>
<sequence length="104" mass="11431">MAAILLQGKDLEKLPTDVANFRKEQHTKVVKRCLEKVGYADSNNASESRGSKPKKVVDPSMPSFDLDIELHNSAESKLGGKGDDKDCNTVTHICSEFEEAIDPL</sequence>
<comment type="caution">
    <text evidence="2">The sequence shown here is derived from an EMBL/GenBank/DDBJ whole genome shotgun (WGS) entry which is preliminary data.</text>
</comment>
<protein>
    <submittedName>
        <fullName evidence="2">Uncharacterized protein</fullName>
    </submittedName>
</protein>
<evidence type="ECO:0000313" key="3">
    <source>
        <dbReference type="Proteomes" id="UP000249390"/>
    </source>
</evidence>
<dbReference type="Proteomes" id="UP000249390">
    <property type="component" value="Unassembled WGS sequence"/>
</dbReference>
<feature type="region of interest" description="Disordered" evidence="1">
    <location>
        <begin position="41"/>
        <end position="63"/>
    </location>
</feature>
<evidence type="ECO:0000256" key="1">
    <source>
        <dbReference type="SAM" id="MobiDB-lite"/>
    </source>
</evidence>
<reference evidence="2 3" key="1">
    <citation type="submission" date="2018-06" db="EMBL/GenBank/DDBJ databases">
        <title>The Genome of Cuscuta australis (Dodder) Provides Insight into the Evolution of Plant Parasitism.</title>
        <authorList>
            <person name="Liu H."/>
        </authorList>
    </citation>
    <scope>NUCLEOTIDE SEQUENCE [LARGE SCALE GENOMIC DNA]</scope>
    <source>
        <strain evidence="3">cv. Yunnan</strain>
        <tissue evidence="2">Vines</tissue>
    </source>
</reference>
<dbReference type="AlphaFoldDB" id="A0A328E6R4"/>